<accession>A0A2K3PNK3</accession>
<gene>
    <name evidence="1" type="ORF">L195_g013596</name>
</gene>
<dbReference type="AlphaFoldDB" id="A0A2K3PNK3"/>
<dbReference type="Proteomes" id="UP000236291">
    <property type="component" value="Unassembled WGS sequence"/>
</dbReference>
<name>A0A2K3PNK3_TRIPR</name>
<dbReference type="EMBL" id="ASHM01008874">
    <property type="protein sequence ID" value="PNY16868.1"/>
    <property type="molecule type" value="Genomic_DNA"/>
</dbReference>
<evidence type="ECO:0000313" key="1">
    <source>
        <dbReference type="EMBL" id="PNY16868.1"/>
    </source>
</evidence>
<reference evidence="1 2" key="1">
    <citation type="journal article" date="2014" name="Am. J. Bot.">
        <title>Genome assembly and annotation for red clover (Trifolium pratense; Fabaceae).</title>
        <authorList>
            <person name="Istvanek J."/>
            <person name="Jaros M."/>
            <person name="Krenek A."/>
            <person name="Repkova J."/>
        </authorList>
    </citation>
    <scope>NUCLEOTIDE SEQUENCE [LARGE SCALE GENOMIC DNA]</scope>
    <source>
        <strain evidence="2">cv. Tatra</strain>
        <tissue evidence="1">Young leaves</tissue>
    </source>
</reference>
<proteinExistence type="predicted"/>
<evidence type="ECO:0000313" key="2">
    <source>
        <dbReference type="Proteomes" id="UP000236291"/>
    </source>
</evidence>
<protein>
    <submittedName>
        <fullName evidence="1">Uncharacterized protein</fullName>
    </submittedName>
</protein>
<sequence length="77" mass="8696">MCNRFNLSPKKRLIVVPKGVELQENATHGSSTLDGKHFVHEDEAIGAHVVPVQPHDKENEWVESLGDRKHAKQHQPL</sequence>
<reference evidence="1 2" key="2">
    <citation type="journal article" date="2017" name="Front. Plant Sci.">
        <title>Gene Classification and Mining of Molecular Markers Useful in Red Clover (Trifolium pratense) Breeding.</title>
        <authorList>
            <person name="Istvanek J."/>
            <person name="Dluhosova J."/>
            <person name="Dluhos P."/>
            <person name="Patkova L."/>
            <person name="Nedelnik J."/>
            <person name="Repkova J."/>
        </authorList>
    </citation>
    <scope>NUCLEOTIDE SEQUENCE [LARGE SCALE GENOMIC DNA]</scope>
    <source>
        <strain evidence="2">cv. Tatra</strain>
        <tissue evidence="1">Young leaves</tissue>
    </source>
</reference>
<comment type="caution">
    <text evidence="1">The sequence shown here is derived from an EMBL/GenBank/DDBJ whole genome shotgun (WGS) entry which is preliminary data.</text>
</comment>
<organism evidence="1 2">
    <name type="scientific">Trifolium pratense</name>
    <name type="common">Red clover</name>
    <dbReference type="NCBI Taxonomy" id="57577"/>
    <lineage>
        <taxon>Eukaryota</taxon>
        <taxon>Viridiplantae</taxon>
        <taxon>Streptophyta</taxon>
        <taxon>Embryophyta</taxon>
        <taxon>Tracheophyta</taxon>
        <taxon>Spermatophyta</taxon>
        <taxon>Magnoliopsida</taxon>
        <taxon>eudicotyledons</taxon>
        <taxon>Gunneridae</taxon>
        <taxon>Pentapetalae</taxon>
        <taxon>rosids</taxon>
        <taxon>fabids</taxon>
        <taxon>Fabales</taxon>
        <taxon>Fabaceae</taxon>
        <taxon>Papilionoideae</taxon>
        <taxon>50 kb inversion clade</taxon>
        <taxon>NPAAA clade</taxon>
        <taxon>Hologalegina</taxon>
        <taxon>IRL clade</taxon>
        <taxon>Trifolieae</taxon>
        <taxon>Trifolium</taxon>
    </lineage>
</organism>